<evidence type="ECO:0000313" key="2">
    <source>
        <dbReference type="Proteomes" id="UP000005551"/>
    </source>
</evidence>
<accession>I5BR33</accession>
<dbReference type="EMBL" id="AJYA01000103">
    <property type="protein sequence ID" value="EIM72035.1"/>
    <property type="molecule type" value="Genomic_DNA"/>
</dbReference>
<dbReference type="OrthoDB" id="839589at2"/>
<organism evidence="1 2">
    <name type="scientific">Nitritalea halalkaliphila LW7</name>
    <dbReference type="NCBI Taxonomy" id="1189621"/>
    <lineage>
        <taxon>Bacteria</taxon>
        <taxon>Pseudomonadati</taxon>
        <taxon>Bacteroidota</taxon>
        <taxon>Cytophagia</taxon>
        <taxon>Cytophagales</taxon>
        <taxon>Cyclobacteriaceae</taxon>
        <taxon>Nitritalea</taxon>
    </lineage>
</organism>
<sequence length="179" mass="20729">MTSFFRLFGFKGQEAPVAAPVDVQAADFRKTFLEEADLGQEEPVGAVDTFLEQDFVRLGRAEGYQLRDMAQFEERQALLVARFKDVVSRSLREVEESFYAVSQEVARIQEVGHAKRFYKLFQERDTLDRIRKDLLAQLDLATVHEGRIESAVLAYKAGFEEGYQQYLEEEFLFKGRHVF</sequence>
<reference evidence="1 2" key="1">
    <citation type="submission" date="2012-05" db="EMBL/GenBank/DDBJ databases">
        <title>Genome sequence of Nitritalea halalkaliphila LW7.</title>
        <authorList>
            <person name="Jangir P.K."/>
            <person name="Singh A."/>
            <person name="Shivaji S."/>
            <person name="Sharma R."/>
        </authorList>
    </citation>
    <scope>NUCLEOTIDE SEQUENCE [LARGE SCALE GENOMIC DNA]</scope>
    <source>
        <strain evidence="1 2">LW7</strain>
    </source>
</reference>
<name>I5BR33_9BACT</name>
<keyword evidence="2" id="KW-1185">Reference proteome</keyword>
<evidence type="ECO:0000313" key="1">
    <source>
        <dbReference type="EMBL" id="EIM72035.1"/>
    </source>
</evidence>
<gene>
    <name evidence="1" type="ORF">A3SI_20077</name>
</gene>
<dbReference type="AlphaFoldDB" id="I5BR33"/>
<dbReference type="Proteomes" id="UP000005551">
    <property type="component" value="Unassembled WGS sequence"/>
</dbReference>
<proteinExistence type="predicted"/>
<dbReference type="STRING" id="1189621.A3SI_20077"/>
<dbReference type="RefSeq" id="WP_009057769.1">
    <property type="nucleotide sequence ID" value="NZ_AJYA01000103.1"/>
</dbReference>
<protein>
    <submittedName>
        <fullName evidence="1">Uncharacterized protein</fullName>
    </submittedName>
</protein>
<comment type="caution">
    <text evidence="1">The sequence shown here is derived from an EMBL/GenBank/DDBJ whole genome shotgun (WGS) entry which is preliminary data.</text>
</comment>